<sequence>MDALHVALENLIRDDGQTLNSYFSEVKVNSLIENTNATCHFHCLNLDGNGRPRVDALIQFLTDKVVDYAIPRKKINEAVKYFNETQSTAKITKLANQAKRLFTRLANSGEGGEFILFLFAEQFLRFPQIICKMSLKTSSQMHYHGADGIHIGVDKDNKKLCLYWGESKLYSNLSKGITECMDSIAPLLQSSMGIEGAETRDMQLLESHLNVDDIELEQALKRFLDPDSPDFNKLEYRGICLVGFDLKDYPQGPSSIDITELVALINTKVGKWSTSVQGGIVNKKLDRFAMHVFILPFPSVKAFRASLIKALES</sequence>
<accession>A0A483IN74</accession>
<evidence type="ECO:0000259" key="1">
    <source>
        <dbReference type="Pfam" id="PF08878"/>
    </source>
</evidence>
<protein>
    <submittedName>
        <fullName evidence="2">DUF1837 domain-containing protein</fullName>
    </submittedName>
</protein>
<dbReference type="RefSeq" id="WP_065519052.1">
    <property type="nucleotide sequence ID" value="NZ_CAKLOA010000005.1"/>
</dbReference>
<feature type="domain" description="Anti-bacteriophage protein A/HamA C-terminal" evidence="1">
    <location>
        <begin position="27"/>
        <end position="311"/>
    </location>
</feature>
<dbReference type="Pfam" id="PF08878">
    <property type="entry name" value="HamA"/>
    <property type="match status" value="1"/>
</dbReference>
<name>A0A483IN74_KLEPN</name>
<reference evidence="2" key="1">
    <citation type="submission" date="2019-01" db="EMBL/GenBank/DDBJ databases">
        <authorList>
            <person name="Lista F."/>
            <person name="Anselmo A."/>
        </authorList>
    </citation>
    <scope>NUCLEOTIDE SEQUENCE</scope>
    <source>
        <strain evidence="2">13S</strain>
    </source>
</reference>
<evidence type="ECO:0000313" key="2">
    <source>
        <dbReference type="EMBL" id="TCX33937.1"/>
    </source>
</evidence>
<proteinExistence type="predicted"/>
<gene>
    <name evidence="2" type="ORF">ETE75_25105</name>
</gene>
<dbReference type="AlphaFoldDB" id="A0A483IN74"/>
<comment type="caution">
    <text evidence="2">The sequence shown here is derived from an EMBL/GenBank/DDBJ whole genome shotgun (WGS) entry which is preliminary data.</text>
</comment>
<dbReference type="InterPro" id="IPR014976">
    <property type="entry name" value="AbpA_HamA_C"/>
</dbReference>
<dbReference type="EMBL" id="SDCJ01000030">
    <property type="protein sequence ID" value="TCX33937.1"/>
    <property type="molecule type" value="Genomic_DNA"/>
</dbReference>
<organism evidence="2">
    <name type="scientific">Klebsiella pneumoniae</name>
    <dbReference type="NCBI Taxonomy" id="573"/>
    <lineage>
        <taxon>Bacteria</taxon>
        <taxon>Pseudomonadati</taxon>
        <taxon>Pseudomonadota</taxon>
        <taxon>Gammaproteobacteria</taxon>
        <taxon>Enterobacterales</taxon>
        <taxon>Enterobacteriaceae</taxon>
        <taxon>Klebsiella/Raoultella group</taxon>
        <taxon>Klebsiella</taxon>
        <taxon>Klebsiella pneumoniae complex</taxon>
    </lineage>
</organism>